<evidence type="ECO:0000256" key="1">
    <source>
        <dbReference type="SAM" id="Coils"/>
    </source>
</evidence>
<organism evidence="3 4">
    <name type="scientific">Tilletia caries</name>
    <name type="common">wheat bunt fungus</name>
    <dbReference type="NCBI Taxonomy" id="13290"/>
    <lineage>
        <taxon>Eukaryota</taxon>
        <taxon>Fungi</taxon>
        <taxon>Dikarya</taxon>
        <taxon>Basidiomycota</taxon>
        <taxon>Ustilaginomycotina</taxon>
        <taxon>Exobasidiomycetes</taxon>
        <taxon>Tilletiales</taxon>
        <taxon>Tilletiaceae</taxon>
        <taxon>Tilletia</taxon>
    </lineage>
</organism>
<proteinExistence type="predicted"/>
<feature type="region of interest" description="Disordered" evidence="2">
    <location>
        <begin position="281"/>
        <end position="342"/>
    </location>
</feature>
<evidence type="ECO:0000256" key="2">
    <source>
        <dbReference type="SAM" id="MobiDB-lite"/>
    </source>
</evidence>
<dbReference type="SUPFAM" id="SSF58113">
    <property type="entry name" value="Apolipoprotein A-I"/>
    <property type="match status" value="1"/>
</dbReference>
<keyword evidence="1" id="KW-0175">Coiled coil</keyword>
<gene>
    <name evidence="3" type="ORF">A4X03_0g3905</name>
</gene>
<feature type="compositionally biased region" description="Polar residues" evidence="2">
    <location>
        <begin position="333"/>
        <end position="342"/>
    </location>
</feature>
<reference evidence="3" key="1">
    <citation type="submission" date="2016-04" db="EMBL/GenBank/DDBJ databases">
        <authorList>
            <person name="Nguyen H.D."/>
            <person name="Kesanakurti P."/>
            <person name="Cullis J."/>
            <person name="Levesque C.A."/>
            <person name="Hambleton S."/>
        </authorList>
    </citation>
    <scope>NUCLEOTIDE SEQUENCE</scope>
    <source>
        <strain evidence="3">DAOMC 238032</strain>
    </source>
</reference>
<accession>A0A177V8G5</accession>
<evidence type="ECO:0000313" key="3">
    <source>
        <dbReference type="EMBL" id="KAE8260128.1"/>
    </source>
</evidence>
<reference evidence="3" key="2">
    <citation type="journal article" date="2019" name="IMA Fungus">
        <title>Genome sequencing and comparison of five Tilletia species to identify candidate genes for the detection of regulated species infecting wheat.</title>
        <authorList>
            <person name="Nguyen H.D.T."/>
            <person name="Sultana T."/>
            <person name="Kesanakurti P."/>
            <person name="Hambleton S."/>
        </authorList>
    </citation>
    <scope>NUCLEOTIDE SEQUENCE</scope>
    <source>
        <strain evidence="3">DAOMC 238032</strain>
    </source>
</reference>
<evidence type="ECO:0000313" key="4">
    <source>
        <dbReference type="Proteomes" id="UP000077671"/>
    </source>
</evidence>
<feature type="compositionally biased region" description="Low complexity" evidence="2">
    <location>
        <begin position="281"/>
        <end position="327"/>
    </location>
</feature>
<dbReference type="AlphaFoldDB" id="A0A177V8G5"/>
<dbReference type="Proteomes" id="UP000077671">
    <property type="component" value="Unassembled WGS sequence"/>
</dbReference>
<dbReference type="EMBL" id="LWDD02000485">
    <property type="protein sequence ID" value="KAE8260128.1"/>
    <property type="molecule type" value="Genomic_DNA"/>
</dbReference>
<comment type="caution">
    <text evidence="3">The sequence shown here is derived from an EMBL/GenBank/DDBJ whole genome shotgun (WGS) entry which is preliminary data.</text>
</comment>
<protein>
    <submittedName>
        <fullName evidence="3">Uncharacterized protein</fullName>
    </submittedName>
</protein>
<name>A0A177V8G5_9BASI</name>
<feature type="coiled-coil region" evidence="1">
    <location>
        <begin position="85"/>
        <end position="119"/>
    </location>
</feature>
<sequence>MALNPVQRPSEWHPPAALGIPPSLRDHVSTLSGAYVNSGRMASGVAQLNSATAMWTEMSGQRQDTMDRRIGEVAQDLGSVRRDVQADLERTHRNLAAEAEVMQQQFEVMQQQFQAMQQRFQNRLQDELGHTKTRVHEQLERCFGQVQSRLANLGADERVQVDKTLEHVRTCTSRLENDIMATEVSYMQSLSHLVVYNSWTTAWPEAVRNAQQTSQRSVPQDIVQGPPSHYLSIRNEGSSVASGQTQNALSNFLDNLERSSRAPAEPPATPALALAPASVSAPAPPALASAPVRASASASTSARTPTATTFAAPTTAPARTPARAGPPVTRPPVSTQSRQPSA</sequence>